<dbReference type="Proteomes" id="UP001187343">
    <property type="component" value="Unassembled WGS sequence"/>
</dbReference>
<proteinExistence type="predicted"/>
<feature type="region of interest" description="Disordered" evidence="1">
    <location>
        <begin position="1"/>
        <end position="42"/>
    </location>
</feature>
<comment type="caution">
    <text evidence="2">The sequence shown here is derived from an EMBL/GenBank/DDBJ whole genome shotgun (WGS) entry which is preliminary data.</text>
</comment>
<accession>A0AA88P4X4</accession>
<dbReference type="AlphaFoldDB" id="A0AA88P4X4"/>
<keyword evidence="3" id="KW-1185">Reference proteome</keyword>
<organism evidence="2 3">
    <name type="scientific">Cirrhinus molitorella</name>
    <name type="common">mud carp</name>
    <dbReference type="NCBI Taxonomy" id="172907"/>
    <lineage>
        <taxon>Eukaryota</taxon>
        <taxon>Metazoa</taxon>
        <taxon>Chordata</taxon>
        <taxon>Craniata</taxon>
        <taxon>Vertebrata</taxon>
        <taxon>Euteleostomi</taxon>
        <taxon>Actinopterygii</taxon>
        <taxon>Neopterygii</taxon>
        <taxon>Teleostei</taxon>
        <taxon>Ostariophysi</taxon>
        <taxon>Cypriniformes</taxon>
        <taxon>Cyprinidae</taxon>
        <taxon>Labeoninae</taxon>
        <taxon>Labeonini</taxon>
        <taxon>Cirrhinus</taxon>
    </lineage>
</organism>
<evidence type="ECO:0000313" key="3">
    <source>
        <dbReference type="Proteomes" id="UP001187343"/>
    </source>
</evidence>
<gene>
    <name evidence="2" type="ORF">Q8A67_020254</name>
</gene>
<feature type="compositionally biased region" description="Polar residues" evidence="1">
    <location>
        <begin position="64"/>
        <end position="82"/>
    </location>
</feature>
<name>A0AA88P4X4_9TELE</name>
<reference evidence="2" key="1">
    <citation type="submission" date="2023-08" db="EMBL/GenBank/DDBJ databases">
        <title>Chromosome-level Genome Assembly of mud carp (Cirrhinus molitorella).</title>
        <authorList>
            <person name="Liu H."/>
        </authorList>
    </citation>
    <scope>NUCLEOTIDE SEQUENCE</scope>
    <source>
        <strain evidence="2">Prfri</strain>
        <tissue evidence="2">Muscle</tissue>
    </source>
</reference>
<dbReference type="EMBL" id="JAUYZG010000020">
    <property type="protein sequence ID" value="KAK2876158.1"/>
    <property type="molecule type" value="Genomic_DNA"/>
</dbReference>
<feature type="region of interest" description="Disordered" evidence="1">
    <location>
        <begin position="55"/>
        <end position="82"/>
    </location>
</feature>
<protein>
    <submittedName>
        <fullName evidence="2">Uncharacterized protein</fullName>
    </submittedName>
</protein>
<evidence type="ECO:0000256" key="1">
    <source>
        <dbReference type="SAM" id="MobiDB-lite"/>
    </source>
</evidence>
<feature type="compositionally biased region" description="Basic residues" evidence="1">
    <location>
        <begin position="31"/>
        <end position="42"/>
    </location>
</feature>
<evidence type="ECO:0000313" key="2">
    <source>
        <dbReference type="EMBL" id="KAK2876158.1"/>
    </source>
</evidence>
<sequence>MRADSRYAVSSPTPASGKGVKLSSTGWSVRQGRRGRGRKQRGVCRVGHQLPVSHLCSHKKPLPQTRSSSSAFSTAGAQSVAG</sequence>